<dbReference type="AlphaFoldDB" id="A0A9J5YFN7"/>
<evidence type="ECO:0000313" key="3">
    <source>
        <dbReference type="Proteomes" id="UP000824120"/>
    </source>
</evidence>
<organism evidence="2 3">
    <name type="scientific">Solanum commersonii</name>
    <name type="common">Commerson's wild potato</name>
    <name type="synonym">Commerson's nightshade</name>
    <dbReference type="NCBI Taxonomy" id="4109"/>
    <lineage>
        <taxon>Eukaryota</taxon>
        <taxon>Viridiplantae</taxon>
        <taxon>Streptophyta</taxon>
        <taxon>Embryophyta</taxon>
        <taxon>Tracheophyta</taxon>
        <taxon>Spermatophyta</taxon>
        <taxon>Magnoliopsida</taxon>
        <taxon>eudicotyledons</taxon>
        <taxon>Gunneridae</taxon>
        <taxon>Pentapetalae</taxon>
        <taxon>asterids</taxon>
        <taxon>lamiids</taxon>
        <taxon>Solanales</taxon>
        <taxon>Solanaceae</taxon>
        <taxon>Solanoideae</taxon>
        <taxon>Solaneae</taxon>
        <taxon>Solanum</taxon>
    </lineage>
</organism>
<accession>A0A9J5YFN7</accession>
<name>A0A9J5YFN7_SOLCO</name>
<keyword evidence="3" id="KW-1185">Reference proteome</keyword>
<sequence length="123" mass="13479">MGTSKSGLISNSISSGQQGNEKGTLWAVAGSFNRVERTGQTLSPINLNQQVKIPKAHKEDIIDIEIQANICNSQKNILNKERAIQHKKKVVTIISLDQFEEPIMANQPMQKGEGDLAAVLIKD</sequence>
<comment type="caution">
    <text evidence="2">The sequence shown here is derived from an EMBL/GenBank/DDBJ whole genome shotgun (WGS) entry which is preliminary data.</text>
</comment>
<feature type="region of interest" description="Disordered" evidence="1">
    <location>
        <begin position="1"/>
        <end position="20"/>
    </location>
</feature>
<protein>
    <submittedName>
        <fullName evidence="2">Uncharacterized protein</fullName>
    </submittedName>
</protein>
<dbReference type="Proteomes" id="UP000824120">
    <property type="component" value="Chromosome 6"/>
</dbReference>
<feature type="compositionally biased region" description="Low complexity" evidence="1">
    <location>
        <begin position="9"/>
        <end position="20"/>
    </location>
</feature>
<evidence type="ECO:0000313" key="2">
    <source>
        <dbReference type="EMBL" id="KAG5599555.1"/>
    </source>
</evidence>
<proteinExistence type="predicted"/>
<gene>
    <name evidence="2" type="ORF">H5410_030925</name>
</gene>
<dbReference type="EMBL" id="JACXVP010000006">
    <property type="protein sequence ID" value="KAG5599555.1"/>
    <property type="molecule type" value="Genomic_DNA"/>
</dbReference>
<reference evidence="2 3" key="1">
    <citation type="submission" date="2020-09" db="EMBL/GenBank/DDBJ databases">
        <title>De no assembly of potato wild relative species, Solanum commersonii.</title>
        <authorList>
            <person name="Cho K."/>
        </authorList>
    </citation>
    <scope>NUCLEOTIDE SEQUENCE [LARGE SCALE GENOMIC DNA]</scope>
    <source>
        <strain evidence="2">LZ3.2</strain>
        <tissue evidence="2">Leaf</tissue>
    </source>
</reference>
<evidence type="ECO:0000256" key="1">
    <source>
        <dbReference type="SAM" id="MobiDB-lite"/>
    </source>
</evidence>